<proteinExistence type="inferred from homology"/>
<name>A0AAE1EW09_PETCI</name>
<dbReference type="PANTHER" id="PTHR21661">
    <property type="entry name" value="EPOXIDE HYDROLASE 1-RELATED"/>
    <property type="match status" value="1"/>
</dbReference>
<dbReference type="PRINTS" id="PR00412">
    <property type="entry name" value="EPOXHYDRLASE"/>
</dbReference>
<dbReference type="InterPro" id="IPR010497">
    <property type="entry name" value="Epoxide_hydro_N"/>
</dbReference>
<dbReference type="GO" id="GO:0004301">
    <property type="term" value="F:epoxide hydrolase activity"/>
    <property type="evidence" value="ECO:0007669"/>
    <property type="project" value="TreeGrafter"/>
</dbReference>
<dbReference type="CDD" id="cd22541">
    <property type="entry name" value="SP5_N"/>
    <property type="match status" value="1"/>
</dbReference>
<evidence type="ECO:0000313" key="5">
    <source>
        <dbReference type="EMBL" id="KAK3862370.1"/>
    </source>
</evidence>
<sequence length="778" mass="87470">MKLTIVFSAIHRPENIHSYPLPLSLPSTPLSFTPHHSSPLSYTPPHSSPFSYTHPHSFPLSYTHPHFSPLSSTPHHSSPLSFTPPHSFPLSYTHPHSFPLSYTHPHFSPLSFTPPHSSPFSSTPPHLPHSHSPPLNSPLLLPTPLHSPLLFPTPHYSSPHSLLHPPFSFTPYHSVNLSYSPPFSFTLHHSPPVSPSPHHSVPHHSTPLHFPLFSHILTPLLTTLPHSNPLPITHTTIPLYNINTHQQTPHIFTYTSKSHNIHERESLITRCYNLLIARRGNILSGHKGEGNTVKQGHWKLYGKCSGQQTQRQVVPRAGMGWVRVLVVGVVIGWAAFRVNRMFEEPPLPTLDPNPWWGPGERKEDNVAITQFKINIPEKDLKDLKDRLALPLRLTPALEGTNFTYGFNSDTLSRIVTYWIKKYDWRKRETQLNKYPHYKTQIEGLDIYFLRAAANVGVRKDVKVVPLLLVHGWPGSVVEFYGILPLLTTPREGSSVVFEVICPSIPGYGFSQGSSKPGLGSLQTAQIFLKLMKRLGYDQFYVQGGDWGSFIVTEMSILYPQNILGVHVNMVSLMTTTQRLKIWLGSLLPTGLVFSEGDKPHHHYPLSAFFSLMMQETGYLHIQATKPDTIGTALDQSPVALAAYILEKFSTGTNIDNLYKPDGGLLSKDYPISIDSILDDICIYWFTGTITTSVRFYAENVNKYLHSRPTNQIGVRVPAGLSMFIKDIVLLPESIVKHKYLDIVTYRLHDVGGHFAAMERPDLLAGDLHEFITAVENRH</sequence>
<dbReference type="InterPro" id="IPR000639">
    <property type="entry name" value="Epox_hydrolase-like"/>
</dbReference>
<evidence type="ECO:0000256" key="3">
    <source>
        <dbReference type="ARBA" id="ARBA00022801"/>
    </source>
</evidence>
<dbReference type="GO" id="GO:0097176">
    <property type="term" value="P:epoxide metabolic process"/>
    <property type="evidence" value="ECO:0007669"/>
    <property type="project" value="TreeGrafter"/>
</dbReference>
<keyword evidence="3" id="KW-0378">Hydrolase</keyword>
<dbReference type="EMBL" id="JAWQEG010004261">
    <property type="protein sequence ID" value="KAK3862370.1"/>
    <property type="molecule type" value="Genomic_DNA"/>
</dbReference>
<dbReference type="InterPro" id="IPR029058">
    <property type="entry name" value="AB_hydrolase_fold"/>
</dbReference>
<feature type="domain" description="Epoxide hydrolase N-terminal" evidence="4">
    <location>
        <begin position="368"/>
        <end position="479"/>
    </location>
</feature>
<comment type="similarity">
    <text evidence="1">Belongs to the peptidase S33 family.</text>
</comment>
<evidence type="ECO:0000256" key="2">
    <source>
        <dbReference type="ARBA" id="ARBA00022797"/>
    </source>
</evidence>
<keyword evidence="2" id="KW-0058">Aromatic hydrocarbons catabolism</keyword>
<dbReference type="Proteomes" id="UP001286313">
    <property type="component" value="Unassembled WGS sequence"/>
</dbReference>
<organism evidence="5 6">
    <name type="scientific">Petrolisthes cinctipes</name>
    <name type="common">Flat porcelain crab</name>
    <dbReference type="NCBI Taxonomy" id="88211"/>
    <lineage>
        <taxon>Eukaryota</taxon>
        <taxon>Metazoa</taxon>
        <taxon>Ecdysozoa</taxon>
        <taxon>Arthropoda</taxon>
        <taxon>Crustacea</taxon>
        <taxon>Multicrustacea</taxon>
        <taxon>Malacostraca</taxon>
        <taxon>Eumalacostraca</taxon>
        <taxon>Eucarida</taxon>
        <taxon>Decapoda</taxon>
        <taxon>Pleocyemata</taxon>
        <taxon>Anomura</taxon>
        <taxon>Galatheoidea</taxon>
        <taxon>Porcellanidae</taxon>
        <taxon>Petrolisthes</taxon>
    </lineage>
</organism>
<keyword evidence="6" id="KW-1185">Reference proteome</keyword>
<evidence type="ECO:0000259" key="4">
    <source>
        <dbReference type="Pfam" id="PF06441"/>
    </source>
</evidence>
<evidence type="ECO:0000256" key="1">
    <source>
        <dbReference type="ARBA" id="ARBA00010088"/>
    </source>
</evidence>
<dbReference type="Gene3D" id="3.40.50.1820">
    <property type="entry name" value="alpha/beta hydrolase"/>
    <property type="match status" value="1"/>
</dbReference>
<dbReference type="AlphaFoldDB" id="A0AAE1EW09"/>
<accession>A0AAE1EW09</accession>
<comment type="caution">
    <text evidence="5">The sequence shown here is derived from an EMBL/GenBank/DDBJ whole genome shotgun (WGS) entry which is preliminary data.</text>
</comment>
<protein>
    <recommendedName>
        <fullName evidence="4">Epoxide hydrolase N-terminal domain-containing protein</fullName>
    </recommendedName>
</protein>
<dbReference type="PANTHER" id="PTHR21661:SF35">
    <property type="entry name" value="EPOXIDE HYDROLASE"/>
    <property type="match status" value="1"/>
</dbReference>
<evidence type="ECO:0000313" key="6">
    <source>
        <dbReference type="Proteomes" id="UP001286313"/>
    </source>
</evidence>
<dbReference type="Pfam" id="PF06441">
    <property type="entry name" value="EHN"/>
    <property type="match status" value="1"/>
</dbReference>
<dbReference type="SUPFAM" id="SSF53474">
    <property type="entry name" value="alpha/beta-Hydrolases"/>
    <property type="match status" value="1"/>
</dbReference>
<gene>
    <name evidence="5" type="ORF">Pcinc_031758</name>
</gene>
<reference evidence="5" key="1">
    <citation type="submission" date="2023-10" db="EMBL/GenBank/DDBJ databases">
        <title>Genome assemblies of two species of porcelain crab, Petrolisthes cinctipes and Petrolisthes manimaculis (Anomura: Porcellanidae).</title>
        <authorList>
            <person name="Angst P."/>
        </authorList>
    </citation>
    <scope>NUCLEOTIDE SEQUENCE</scope>
    <source>
        <strain evidence="5">PB745_01</strain>
        <tissue evidence="5">Gill</tissue>
    </source>
</reference>